<evidence type="ECO:0000313" key="8">
    <source>
        <dbReference type="EMBL" id="MDJ1175256.1"/>
    </source>
</evidence>
<dbReference type="InterPro" id="IPR031303">
    <property type="entry name" value="C5_meth_CS"/>
</dbReference>
<evidence type="ECO:0000256" key="3">
    <source>
        <dbReference type="ARBA" id="ARBA00022691"/>
    </source>
</evidence>
<comment type="similarity">
    <text evidence="5 6">Belongs to the class I-like SAM-binding methyltransferase superfamily. C5-methyltransferase family.</text>
</comment>
<keyword evidence="2 5" id="KW-0808">Transferase</keyword>
<dbReference type="InterPro" id="IPR018117">
    <property type="entry name" value="C5_DNA_meth_AS"/>
</dbReference>
<accession>A0ABT7B7X9</accession>
<evidence type="ECO:0000256" key="7">
    <source>
        <dbReference type="RuleBase" id="RU000417"/>
    </source>
</evidence>
<dbReference type="InterPro" id="IPR050390">
    <property type="entry name" value="C5-Methyltransferase"/>
</dbReference>
<name>A0ABT7B7X9_9CYAN</name>
<dbReference type="Gene3D" id="3.90.120.10">
    <property type="entry name" value="DNA Methylase, subunit A, domain 2"/>
    <property type="match status" value="1"/>
</dbReference>
<dbReference type="NCBIfam" id="TIGR00675">
    <property type="entry name" value="dcm"/>
    <property type="match status" value="1"/>
</dbReference>
<dbReference type="PROSITE" id="PS00095">
    <property type="entry name" value="C5_MTASE_2"/>
    <property type="match status" value="1"/>
</dbReference>
<evidence type="ECO:0000313" key="9">
    <source>
        <dbReference type="Proteomes" id="UP001235849"/>
    </source>
</evidence>
<proteinExistence type="inferred from homology"/>
<dbReference type="Pfam" id="PF00145">
    <property type="entry name" value="DNA_methylase"/>
    <property type="match status" value="1"/>
</dbReference>
<dbReference type="InterPro" id="IPR001525">
    <property type="entry name" value="C5_MeTfrase"/>
</dbReference>
<dbReference type="EC" id="2.1.1.37" evidence="7"/>
<keyword evidence="3 5" id="KW-0949">S-adenosyl-L-methionine</keyword>
<dbReference type="Proteomes" id="UP001235849">
    <property type="component" value="Unassembled WGS sequence"/>
</dbReference>
<reference evidence="8 9" key="1">
    <citation type="submission" date="2023-01" db="EMBL/GenBank/DDBJ databases">
        <title>Novel diversity within Roseofilum (Cyanobacteria; Desertifilaceae) from marine benthic mats with descriptions of four novel species.</title>
        <authorList>
            <person name="Wang Y."/>
            <person name="Berthold D.E."/>
            <person name="Hu J."/>
            <person name="Lefler F.W."/>
            <person name="Laughinghouse H.D. IV."/>
        </authorList>
    </citation>
    <scope>NUCLEOTIDE SEQUENCE [LARGE SCALE GENOMIC DNA]</scope>
    <source>
        <strain evidence="8 9">BLCC-M114</strain>
    </source>
</reference>
<evidence type="ECO:0000256" key="4">
    <source>
        <dbReference type="ARBA" id="ARBA00022747"/>
    </source>
</evidence>
<organism evidence="8 9">
    <name type="scientific">Roseofilum capinflatum BLCC-M114</name>
    <dbReference type="NCBI Taxonomy" id="3022440"/>
    <lineage>
        <taxon>Bacteria</taxon>
        <taxon>Bacillati</taxon>
        <taxon>Cyanobacteriota</taxon>
        <taxon>Cyanophyceae</taxon>
        <taxon>Desertifilales</taxon>
        <taxon>Desertifilaceae</taxon>
        <taxon>Roseofilum</taxon>
        <taxon>Roseofilum capinflatum</taxon>
    </lineage>
</organism>
<dbReference type="PROSITE" id="PS00094">
    <property type="entry name" value="C5_MTASE_1"/>
    <property type="match status" value="1"/>
</dbReference>
<protein>
    <recommendedName>
        <fullName evidence="7">Cytosine-specific methyltransferase</fullName>
        <ecNumber evidence="7">2.1.1.37</ecNumber>
    </recommendedName>
</protein>
<keyword evidence="9" id="KW-1185">Reference proteome</keyword>
<evidence type="ECO:0000256" key="2">
    <source>
        <dbReference type="ARBA" id="ARBA00022679"/>
    </source>
</evidence>
<dbReference type="PANTHER" id="PTHR10629:SF52">
    <property type="entry name" value="DNA (CYTOSINE-5)-METHYLTRANSFERASE 1"/>
    <property type="match status" value="1"/>
</dbReference>
<gene>
    <name evidence="8" type="ORF">PMG25_14260</name>
</gene>
<keyword evidence="1 5" id="KW-0489">Methyltransferase</keyword>
<feature type="active site" evidence="5">
    <location>
        <position position="104"/>
    </location>
</feature>
<dbReference type="PROSITE" id="PS51679">
    <property type="entry name" value="SAM_MT_C5"/>
    <property type="match status" value="1"/>
</dbReference>
<dbReference type="SUPFAM" id="SSF53335">
    <property type="entry name" value="S-adenosyl-L-methionine-dependent methyltransferases"/>
    <property type="match status" value="1"/>
</dbReference>
<evidence type="ECO:0000256" key="1">
    <source>
        <dbReference type="ARBA" id="ARBA00022603"/>
    </source>
</evidence>
<dbReference type="InterPro" id="IPR029063">
    <property type="entry name" value="SAM-dependent_MTases_sf"/>
</dbReference>
<keyword evidence="4" id="KW-0680">Restriction system</keyword>
<dbReference type="GO" id="GO:0008168">
    <property type="term" value="F:methyltransferase activity"/>
    <property type="evidence" value="ECO:0007669"/>
    <property type="project" value="UniProtKB-KW"/>
</dbReference>
<comment type="caution">
    <text evidence="8">The sequence shown here is derived from an EMBL/GenBank/DDBJ whole genome shotgun (WGS) entry which is preliminary data.</text>
</comment>
<dbReference type="PANTHER" id="PTHR10629">
    <property type="entry name" value="CYTOSINE-SPECIFIC METHYLTRANSFERASE"/>
    <property type="match status" value="1"/>
</dbReference>
<evidence type="ECO:0000256" key="5">
    <source>
        <dbReference type="PROSITE-ProRule" id="PRU01016"/>
    </source>
</evidence>
<comment type="catalytic activity">
    <reaction evidence="7">
        <text>a 2'-deoxycytidine in DNA + S-adenosyl-L-methionine = a 5-methyl-2'-deoxycytidine in DNA + S-adenosyl-L-homocysteine + H(+)</text>
        <dbReference type="Rhea" id="RHEA:13681"/>
        <dbReference type="Rhea" id="RHEA-COMP:11369"/>
        <dbReference type="Rhea" id="RHEA-COMP:11370"/>
        <dbReference type="ChEBI" id="CHEBI:15378"/>
        <dbReference type="ChEBI" id="CHEBI:57856"/>
        <dbReference type="ChEBI" id="CHEBI:59789"/>
        <dbReference type="ChEBI" id="CHEBI:85452"/>
        <dbReference type="ChEBI" id="CHEBI:85454"/>
        <dbReference type="EC" id="2.1.1.37"/>
    </reaction>
</comment>
<dbReference type="Gene3D" id="3.40.50.150">
    <property type="entry name" value="Vaccinia Virus protein VP39"/>
    <property type="match status" value="1"/>
</dbReference>
<evidence type="ECO:0000256" key="6">
    <source>
        <dbReference type="RuleBase" id="RU000416"/>
    </source>
</evidence>
<dbReference type="GO" id="GO:0032259">
    <property type="term" value="P:methylation"/>
    <property type="evidence" value="ECO:0007669"/>
    <property type="project" value="UniProtKB-KW"/>
</dbReference>
<dbReference type="PRINTS" id="PR00105">
    <property type="entry name" value="C5METTRFRASE"/>
</dbReference>
<dbReference type="EMBL" id="JAQOSO010000079">
    <property type="protein sequence ID" value="MDJ1175256.1"/>
    <property type="molecule type" value="Genomic_DNA"/>
</dbReference>
<sequence length="457" mass="52153">MTQMQAASPIQIELFNPLNPYSGVSLNPTFTFIDLFAGIGGFRLALEQLGGKCLGYAEIDREAISVYQTNFIRYINAEEPNLGDISQLGYLPHSVDLIVGGVPCQPWSIAGQIKGFADKRGQLWFDVIRLVQLNQPKLFIFENVKGLTEPRHLQSLQAILSQLRQAGYWVNYQVLNSYDFGLAQDRDRVFIVGIHEQLENPHQFQFPKPLNQRPKLYDFIAGVSKRPVQKQKISPSILFGDRPPASRNRFQKNDELNDFFVFADIRDGHTTIHSWDLIETSDREKSICTTILKNRRKKIYGPKDGNPLKFHHLNELISDLHPEELENLIAKKILRFDASGYEFVNSKISAGIHGVAKIILAHADAIGTLTATGMRDYITTICFDCQDPKRYKQEFIERVYHRKKYKPITAQDYARLQGFPEWFQLAKRESTAKKQLGNAVSVPVVYHLAKSLVKVLF</sequence>